<name>A0A176WLT8_MARPO</name>
<gene>
    <name evidence="2" type="ORF">AXG93_2891s1520</name>
</gene>
<dbReference type="EMBL" id="LVLJ01000455">
    <property type="protein sequence ID" value="OAE34127.1"/>
    <property type="molecule type" value="Genomic_DNA"/>
</dbReference>
<evidence type="ECO:0000313" key="2">
    <source>
        <dbReference type="EMBL" id="OAE34127.1"/>
    </source>
</evidence>
<reference evidence="2" key="1">
    <citation type="submission" date="2016-03" db="EMBL/GenBank/DDBJ databases">
        <title>Mechanisms controlling the formation of the plant cell surface in tip-growing cells are functionally conserved among land plants.</title>
        <authorList>
            <person name="Honkanen S."/>
            <person name="Jones V.A."/>
            <person name="Morieri G."/>
            <person name="Champion C."/>
            <person name="Hetherington A.J."/>
            <person name="Kelly S."/>
            <person name="Saint-Marcoux D."/>
            <person name="Proust H."/>
            <person name="Prescott H."/>
            <person name="Dolan L."/>
        </authorList>
    </citation>
    <scope>NUCLEOTIDE SEQUENCE [LARGE SCALE GENOMIC DNA]</scope>
    <source>
        <tissue evidence="2">Whole gametophyte</tissue>
    </source>
</reference>
<dbReference type="AlphaFoldDB" id="A0A176WLT8"/>
<accession>A0A176WLT8</accession>
<evidence type="ECO:0000313" key="3">
    <source>
        <dbReference type="Proteomes" id="UP000077202"/>
    </source>
</evidence>
<protein>
    <submittedName>
        <fullName evidence="2">Uncharacterized protein</fullName>
    </submittedName>
</protein>
<feature type="region of interest" description="Disordered" evidence="1">
    <location>
        <begin position="165"/>
        <end position="205"/>
    </location>
</feature>
<feature type="compositionally biased region" description="Basic and acidic residues" evidence="1">
    <location>
        <begin position="182"/>
        <end position="194"/>
    </location>
</feature>
<dbReference type="Proteomes" id="UP000077202">
    <property type="component" value="Unassembled WGS sequence"/>
</dbReference>
<sequence>MGTQWAGALVQWSAGHRMNWIEAKSEGAGGSPLRHSESAAVPRAACLPACLPLDVPTLLLALYLAGLDIGYGGGGYSPHRSHQQQNSLGVRVLRLEIAPGELRNISHLTGANETNVDCGSRRRRSSAFPFDYGLACLRRWLLETDRISEILKQLRKSGERTSSCFDATGAAAQGKVASTRTRKAEGRKEGRKDAMTGLRGAEAEE</sequence>
<organism evidence="2 3">
    <name type="scientific">Marchantia polymorpha subsp. ruderalis</name>
    <dbReference type="NCBI Taxonomy" id="1480154"/>
    <lineage>
        <taxon>Eukaryota</taxon>
        <taxon>Viridiplantae</taxon>
        <taxon>Streptophyta</taxon>
        <taxon>Embryophyta</taxon>
        <taxon>Marchantiophyta</taxon>
        <taxon>Marchantiopsida</taxon>
        <taxon>Marchantiidae</taxon>
        <taxon>Marchantiales</taxon>
        <taxon>Marchantiaceae</taxon>
        <taxon>Marchantia</taxon>
    </lineage>
</organism>
<keyword evidence="3" id="KW-1185">Reference proteome</keyword>
<proteinExistence type="predicted"/>
<comment type="caution">
    <text evidence="2">The sequence shown here is derived from an EMBL/GenBank/DDBJ whole genome shotgun (WGS) entry which is preliminary data.</text>
</comment>
<evidence type="ECO:0000256" key="1">
    <source>
        <dbReference type="SAM" id="MobiDB-lite"/>
    </source>
</evidence>